<evidence type="ECO:0000313" key="3">
    <source>
        <dbReference type="Proteomes" id="UP000321261"/>
    </source>
</evidence>
<reference evidence="2 3" key="1">
    <citation type="submission" date="2019-06" db="EMBL/GenBank/DDBJ databases">
        <title>Sequencing the genomes of 1000 actinobacteria strains.</title>
        <authorList>
            <person name="Klenk H.-P."/>
        </authorList>
    </citation>
    <scope>NUCLEOTIDE SEQUENCE [LARGE SCALE GENOMIC DNA]</scope>
    <source>
        <strain evidence="2 3">DSM 45671</strain>
    </source>
</reference>
<name>A0A561T462_9PSEU</name>
<dbReference type="Proteomes" id="UP000321261">
    <property type="component" value="Unassembled WGS sequence"/>
</dbReference>
<evidence type="ECO:0000313" key="2">
    <source>
        <dbReference type="EMBL" id="TWF81896.1"/>
    </source>
</evidence>
<protein>
    <submittedName>
        <fullName evidence="2">Uncharacterized protein</fullName>
    </submittedName>
</protein>
<organism evidence="2 3">
    <name type="scientific">Pseudonocardia hierapolitana</name>
    <dbReference type="NCBI Taxonomy" id="1128676"/>
    <lineage>
        <taxon>Bacteria</taxon>
        <taxon>Bacillati</taxon>
        <taxon>Actinomycetota</taxon>
        <taxon>Actinomycetes</taxon>
        <taxon>Pseudonocardiales</taxon>
        <taxon>Pseudonocardiaceae</taxon>
        <taxon>Pseudonocardia</taxon>
    </lineage>
</organism>
<evidence type="ECO:0000256" key="1">
    <source>
        <dbReference type="SAM" id="MobiDB-lite"/>
    </source>
</evidence>
<gene>
    <name evidence="2" type="ORF">FHX44_117841</name>
</gene>
<accession>A0A561T462</accession>
<keyword evidence="3" id="KW-1185">Reference proteome</keyword>
<dbReference type="EMBL" id="VIWU01000001">
    <property type="protein sequence ID" value="TWF81896.1"/>
    <property type="molecule type" value="Genomic_DNA"/>
</dbReference>
<feature type="region of interest" description="Disordered" evidence="1">
    <location>
        <begin position="39"/>
        <end position="65"/>
    </location>
</feature>
<sequence length="65" mass="6629">MQNRTNGGSLVKALRRLATVAADFAYGIDAGHAIRHGLAAPPRRARPGAGGRPAAPVVRAAASSR</sequence>
<feature type="compositionally biased region" description="Low complexity" evidence="1">
    <location>
        <begin position="52"/>
        <end position="65"/>
    </location>
</feature>
<proteinExistence type="predicted"/>
<comment type="caution">
    <text evidence="2">The sequence shown here is derived from an EMBL/GenBank/DDBJ whole genome shotgun (WGS) entry which is preliminary data.</text>
</comment>
<dbReference type="AlphaFoldDB" id="A0A561T462"/>